<dbReference type="PANTHER" id="PTHR11102">
    <property type="entry name" value="SEL-1-LIKE PROTEIN"/>
    <property type="match status" value="1"/>
</dbReference>
<feature type="signal peptide" evidence="1">
    <location>
        <begin position="1"/>
        <end position="26"/>
    </location>
</feature>
<dbReference type="EMBL" id="UASK01000003">
    <property type="protein sequence ID" value="SPX40666.1"/>
    <property type="molecule type" value="Genomic_DNA"/>
</dbReference>
<dbReference type="Pfam" id="PF08238">
    <property type="entry name" value="Sel1"/>
    <property type="match status" value="3"/>
</dbReference>
<evidence type="ECO:0000313" key="3">
    <source>
        <dbReference type="Proteomes" id="UP000249936"/>
    </source>
</evidence>
<dbReference type="SUPFAM" id="SSF81901">
    <property type="entry name" value="HCP-like"/>
    <property type="match status" value="1"/>
</dbReference>
<evidence type="ECO:0000313" key="2">
    <source>
        <dbReference type="EMBL" id="SPX40666.1"/>
    </source>
</evidence>
<name>A0A2X1RFC3_HAEIF</name>
<accession>A0A2X1RFC3</accession>
<dbReference type="PANTHER" id="PTHR11102:SF160">
    <property type="entry name" value="ERAD-ASSOCIATED E3 UBIQUITIN-PROTEIN LIGASE COMPONENT HRD3"/>
    <property type="match status" value="1"/>
</dbReference>
<dbReference type="Proteomes" id="UP000249936">
    <property type="component" value="Unassembled WGS sequence"/>
</dbReference>
<dbReference type="InterPro" id="IPR050767">
    <property type="entry name" value="Sel1_AlgK"/>
</dbReference>
<proteinExistence type="predicted"/>
<sequence length="137" mass="15288">MKFSKTLITTAILGFSLASFHYTAWADTPAQQFQQGFEATTRGDYHTAFKLWLPLAEQGYAGAQFNLGNLYANGQGVKQDDFEAVKWYRKAAEQGNANAQYGLGVMYANGRGVKQDYFEAVKWYRKAAEQGYAKGSI</sequence>
<dbReference type="Gene3D" id="1.25.40.10">
    <property type="entry name" value="Tetratricopeptide repeat domain"/>
    <property type="match status" value="1"/>
</dbReference>
<dbReference type="AlphaFoldDB" id="A0A2X1RFC3"/>
<reference evidence="2 3" key="1">
    <citation type="submission" date="2018-06" db="EMBL/GenBank/DDBJ databases">
        <authorList>
            <consortium name="Pathogen Informatics"/>
            <person name="Doyle S."/>
        </authorList>
    </citation>
    <scope>NUCLEOTIDE SEQUENCE [LARGE SCALE GENOMIC DNA]</scope>
    <source>
        <strain evidence="2 3">NCTC11872</strain>
    </source>
</reference>
<feature type="chain" id="PRO_5016153245" evidence="1">
    <location>
        <begin position="27"/>
        <end position="137"/>
    </location>
</feature>
<protein>
    <submittedName>
        <fullName evidence="2">YbeQ</fullName>
    </submittedName>
</protein>
<dbReference type="SMART" id="SM00671">
    <property type="entry name" value="SEL1"/>
    <property type="match status" value="2"/>
</dbReference>
<organism evidence="2 3">
    <name type="scientific">Haemophilus influenzae</name>
    <dbReference type="NCBI Taxonomy" id="727"/>
    <lineage>
        <taxon>Bacteria</taxon>
        <taxon>Pseudomonadati</taxon>
        <taxon>Pseudomonadota</taxon>
        <taxon>Gammaproteobacteria</taxon>
        <taxon>Pasteurellales</taxon>
        <taxon>Pasteurellaceae</taxon>
        <taxon>Haemophilus</taxon>
    </lineage>
</organism>
<evidence type="ECO:0000256" key="1">
    <source>
        <dbReference type="SAM" id="SignalP"/>
    </source>
</evidence>
<keyword evidence="1" id="KW-0732">Signal</keyword>
<gene>
    <name evidence="2" type="primary">ybeQ</name>
    <name evidence="2" type="ORF">NCTC11872_00242</name>
</gene>
<dbReference type="InterPro" id="IPR011990">
    <property type="entry name" value="TPR-like_helical_dom_sf"/>
</dbReference>
<dbReference type="InterPro" id="IPR006597">
    <property type="entry name" value="Sel1-like"/>
</dbReference>